<evidence type="ECO:0000256" key="2">
    <source>
        <dbReference type="ARBA" id="ARBA00005011"/>
    </source>
</evidence>
<dbReference type="InterPro" id="IPR015424">
    <property type="entry name" value="PyrdxlP-dep_Trfase"/>
</dbReference>
<reference evidence="11" key="2">
    <citation type="journal article" date="2021" name="PeerJ">
        <title>Extensive microbial diversity within the chicken gut microbiome revealed by metagenomics and culture.</title>
        <authorList>
            <person name="Gilroy R."/>
            <person name="Ravi A."/>
            <person name="Getino M."/>
            <person name="Pursley I."/>
            <person name="Horton D.L."/>
            <person name="Alikhan N.F."/>
            <person name="Baker D."/>
            <person name="Gharbi K."/>
            <person name="Hall N."/>
            <person name="Watson M."/>
            <person name="Adriaenssens E.M."/>
            <person name="Foster-Nyarko E."/>
            <person name="Jarju S."/>
            <person name="Secka A."/>
            <person name="Antonio M."/>
            <person name="Oren A."/>
            <person name="Chaudhuri R.R."/>
            <person name="La Ragione R."/>
            <person name="Hildebrand F."/>
            <person name="Pallen M.J."/>
        </authorList>
    </citation>
    <scope>NUCLEOTIDE SEQUENCE</scope>
    <source>
        <strain evidence="11">ChiGjej2B2-16831</strain>
    </source>
</reference>
<comment type="similarity">
    <text evidence="8">Belongs to the class-II pyridoxal-phosphate-dependent aminotransferase family. Histidinol-phosphate aminotransferase subfamily.</text>
</comment>
<dbReference type="Pfam" id="PF00155">
    <property type="entry name" value="Aminotran_1_2"/>
    <property type="match status" value="1"/>
</dbReference>
<evidence type="ECO:0000256" key="7">
    <source>
        <dbReference type="ARBA" id="ARBA00047481"/>
    </source>
</evidence>
<dbReference type="GO" id="GO:0004400">
    <property type="term" value="F:histidinol-phosphate transaminase activity"/>
    <property type="evidence" value="ECO:0007669"/>
    <property type="project" value="UniProtKB-UniRule"/>
</dbReference>
<evidence type="ECO:0000313" key="11">
    <source>
        <dbReference type="EMBL" id="HIU94959.1"/>
    </source>
</evidence>
<keyword evidence="4 8" id="KW-0032">Aminotransferase</keyword>
<comment type="subunit">
    <text evidence="3 8">Homodimer.</text>
</comment>
<dbReference type="Gene3D" id="3.90.1150.10">
    <property type="entry name" value="Aspartate Aminotransferase, domain 1"/>
    <property type="match status" value="1"/>
</dbReference>
<dbReference type="HAMAP" id="MF_01023">
    <property type="entry name" value="HisC_aminotrans_2"/>
    <property type="match status" value="1"/>
</dbReference>
<dbReference type="PANTHER" id="PTHR43643">
    <property type="entry name" value="HISTIDINOL-PHOSPHATE AMINOTRANSFERASE 2"/>
    <property type="match status" value="1"/>
</dbReference>
<accession>A0A9D1STU8</accession>
<dbReference type="EMBL" id="DVNZ01000233">
    <property type="protein sequence ID" value="HIU94959.1"/>
    <property type="molecule type" value="Genomic_DNA"/>
</dbReference>
<evidence type="ECO:0000256" key="4">
    <source>
        <dbReference type="ARBA" id="ARBA00022576"/>
    </source>
</evidence>
<dbReference type="InterPro" id="IPR050106">
    <property type="entry name" value="HistidinolP_aminotransfase"/>
</dbReference>
<dbReference type="PANTHER" id="PTHR43643:SF3">
    <property type="entry name" value="HISTIDINOL-PHOSPHATE AMINOTRANSFERASE"/>
    <property type="match status" value="1"/>
</dbReference>
<dbReference type="InterPro" id="IPR004839">
    <property type="entry name" value="Aminotransferase_I/II_large"/>
</dbReference>
<reference evidence="11" key="1">
    <citation type="submission" date="2020-10" db="EMBL/GenBank/DDBJ databases">
        <authorList>
            <person name="Gilroy R."/>
        </authorList>
    </citation>
    <scope>NUCLEOTIDE SEQUENCE</scope>
    <source>
        <strain evidence="11">ChiGjej2B2-16831</strain>
    </source>
</reference>
<evidence type="ECO:0000256" key="1">
    <source>
        <dbReference type="ARBA" id="ARBA00001933"/>
    </source>
</evidence>
<dbReference type="EC" id="2.6.1.9" evidence="8"/>
<keyword evidence="5 8" id="KW-0808">Transferase</keyword>
<dbReference type="CDD" id="cd00609">
    <property type="entry name" value="AAT_like"/>
    <property type="match status" value="1"/>
</dbReference>
<dbReference type="InterPro" id="IPR001917">
    <property type="entry name" value="Aminotrans_II_pyridoxalP_BS"/>
</dbReference>
<dbReference type="PROSITE" id="PS00599">
    <property type="entry name" value="AA_TRANSFER_CLASS_2"/>
    <property type="match status" value="1"/>
</dbReference>
<sequence>MSRFLSARLGAGRPYQPGEQPQRRTYVKLNTNESPFPPSPAARAALAGAQAAERLNRYPDPACGELAAAIARRFGLATEQVLPGNGSDELLAFCFLAFTGGARGAAFPAVSYGFYPVFASLAGADALRVPLREDYTIAPEDYFGLGRMIVLANPNAPTGIALTRAQVEAVVRENPDAPVVVDEAYVDFGAESAVPLIARYDNLIVVQTFSKSRSLAGLRLGMALACPALIADLNAVKYRFNPYNVSRPAQLAGAAAIADEAYFAACTERIRSERARTEAALRALGFFVLPSQANFLFARHDALPGRALYEGLRARGVLVRHFDAPETAAFVRISIGTRADMDALLTAVRDVLNERGVLT</sequence>
<evidence type="ECO:0000256" key="8">
    <source>
        <dbReference type="HAMAP-Rule" id="MF_01023"/>
    </source>
</evidence>
<organism evidence="11 12">
    <name type="scientific">Candidatus Aphodomorpha intestinavium</name>
    <dbReference type="NCBI Taxonomy" id="2840672"/>
    <lineage>
        <taxon>Bacteria</taxon>
        <taxon>Bacillati</taxon>
        <taxon>Bacillota</taxon>
        <taxon>Clostridia</taxon>
        <taxon>Eubacteriales</taxon>
        <taxon>Candidatus Aphodomorpha</taxon>
    </lineage>
</organism>
<dbReference type="Gene3D" id="3.40.640.10">
    <property type="entry name" value="Type I PLP-dependent aspartate aminotransferase-like (Major domain)"/>
    <property type="match status" value="1"/>
</dbReference>
<evidence type="ECO:0000256" key="3">
    <source>
        <dbReference type="ARBA" id="ARBA00011738"/>
    </source>
</evidence>
<feature type="region of interest" description="Disordered" evidence="9">
    <location>
        <begin position="1"/>
        <end position="22"/>
    </location>
</feature>
<dbReference type="NCBIfam" id="TIGR01141">
    <property type="entry name" value="hisC"/>
    <property type="match status" value="1"/>
</dbReference>
<keyword evidence="8" id="KW-0368">Histidine biosynthesis</keyword>
<dbReference type="GO" id="GO:0000105">
    <property type="term" value="P:L-histidine biosynthetic process"/>
    <property type="evidence" value="ECO:0007669"/>
    <property type="project" value="UniProtKB-UniRule"/>
</dbReference>
<comment type="pathway">
    <text evidence="2 8">Amino-acid biosynthesis; L-histidine biosynthesis; L-histidine from 5-phospho-alpha-D-ribose 1-diphosphate: step 7/9.</text>
</comment>
<keyword evidence="6 8" id="KW-0663">Pyridoxal phosphate</keyword>
<evidence type="ECO:0000256" key="6">
    <source>
        <dbReference type="ARBA" id="ARBA00022898"/>
    </source>
</evidence>
<dbReference type="InterPro" id="IPR005861">
    <property type="entry name" value="HisP_aminotrans"/>
</dbReference>
<dbReference type="InterPro" id="IPR015422">
    <property type="entry name" value="PyrdxlP-dep_Trfase_small"/>
</dbReference>
<dbReference type="Proteomes" id="UP000824128">
    <property type="component" value="Unassembled WGS sequence"/>
</dbReference>
<gene>
    <name evidence="8" type="primary">hisC</name>
    <name evidence="11" type="ORF">IAD24_07380</name>
</gene>
<evidence type="ECO:0000256" key="5">
    <source>
        <dbReference type="ARBA" id="ARBA00022679"/>
    </source>
</evidence>
<protein>
    <recommendedName>
        <fullName evidence="8">Histidinol-phosphate aminotransferase</fullName>
        <ecNumber evidence="8">2.6.1.9</ecNumber>
    </recommendedName>
    <alternativeName>
        <fullName evidence="8">Imidazole acetol-phosphate transaminase</fullName>
    </alternativeName>
</protein>
<evidence type="ECO:0000256" key="9">
    <source>
        <dbReference type="SAM" id="MobiDB-lite"/>
    </source>
</evidence>
<name>A0A9D1STU8_9FIRM</name>
<dbReference type="AlphaFoldDB" id="A0A9D1STU8"/>
<keyword evidence="8" id="KW-0028">Amino-acid biosynthesis</keyword>
<evidence type="ECO:0000313" key="12">
    <source>
        <dbReference type="Proteomes" id="UP000824128"/>
    </source>
</evidence>
<dbReference type="GO" id="GO:0030170">
    <property type="term" value="F:pyridoxal phosphate binding"/>
    <property type="evidence" value="ECO:0007669"/>
    <property type="project" value="InterPro"/>
</dbReference>
<dbReference type="SUPFAM" id="SSF53383">
    <property type="entry name" value="PLP-dependent transferases"/>
    <property type="match status" value="1"/>
</dbReference>
<evidence type="ECO:0000259" key="10">
    <source>
        <dbReference type="Pfam" id="PF00155"/>
    </source>
</evidence>
<feature type="domain" description="Aminotransferase class I/classII large" evidence="10">
    <location>
        <begin position="26"/>
        <end position="347"/>
    </location>
</feature>
<feature type="modified residue" description="N6-(pyridoxal phosphate)lysine" evidence="8">
    <location>
        <position position="211"/>
    </location>
</feature>
<comment type="cofactor">
    <cofactor evidence="1 8">
        <name>pyridoxal 5'-phosphate</name>
        <dbReference type="ChEBI" id="CHEBI:597326"/>
    </cofactor>
</comment>
<comment type="catalytic activity">
    <reaction evidence="7 8">
        <text>L-histidinol phosphate + 2-oxoglutarate = 3-(imidazol-4-yl)-2-oxopropyl phosphate + L-glutamate</text>
        <dbReference type="Rhea" id="RHEA:23744"/>
        <dbReference type="ChEBI" id="CHEBI:16810"/>
        <dbReference type="ChEBI" id="CHEBI:29985"/>
        <dbReference type="ChEBI" id="CHEBI:57766"/>
        <dbReference type="ChEBI" id="CHEBI:57980"/>
        <dbReference type="EC" id="2.6.1.9"/>
    </reaction>
</comment>
<comment type="caution">
    <text evidence="11">The sequence shown here is derived from an EMBL/GenBank/DDBJ whole genome shotgun (WGS) entry which is preliminary data.</text>
</comment>
<dbReference type="InterPro" id="IPR015421">
    <property type="entry name" value="PyrdxlP-dep_Trfase_major"/>
</dbReference>
<proteinExistence type="inferred from homology"/>